<keyword evidence="2" id="KW-1185">Reference proteome</keyword>
<proteinExistence type="predicted"/>
<evidence type="ECO:0000313" key="2">
    <source>
        <dbReference type="Proteomes" id="UP000019140"/>
    </source>
</evidence>
<accession>W4LLT6</accession>
<dbReference type="AlphaFoldDB" id="W4LLT6"/>
<sequence length="189" mass="21806">MFEVDLCHNSINIDKLKSTYNLLNHIVLDLWSSHCSEAGEVLLLNSHFYNNWVDSGITVSSYGVNSPFHIAFVNLTFQNAFRPLRIYDIPNITLQNINITNCSGVIEHQNSNITYTGHNFIWNNDKALYGIMFAWNSNVTFQGHTQFYDNTGFYAGVMYIQGSTITFDRNSITTFYHQPWEQWWGNGIV</sequence>
<dbReference type="EMBL" id="AZHX01001922">
    <property type="protein sequence ID" value="ETW98685.1"/>
    <property type="molecule type" value="Genomic_DNA"/>
</dbReference>
<protein>
    <recommendedName>
        <fullName evidence="3">Right handed beta helix domain-containing protein</fullName>
    </recommendedName>
</protein>
<organism evidence="1 2">
    <name type="scientific">Candidatus Entotheonella gemina</name>
    <dbReference type="NCBI Taxonomy" id="1429439"/>
    <lineage>
        <taxon>Bacteria</taxon>
        <taxon>Pseudomonadati</taxon>
        <taxon>Nitrospinota/Tectimicrobiota group</taxon>
        <taxon>Candidatus Tectimicrobiota</taxon>
        <taxon>Candidatus Entotheonellia</taxon>
        <taxon>Candidatus Entotheonellales</taxon>
        <taxon>Candidatus Entotheonellaceae</taxon>
        <taxon>Candidatus Entotheonella</taxon>
    </lineage>
</organism>
<name>W4LLT6_9BACT</name>
<gene>
    <name evidence="1" type="ORF">ETSY2_42395</name>
</gene>
<dbReference type="HOGENOM" id="CLU_1432155_0_0_7"/>
<reference evidence="1 2" key="1">
    <citation type="journal article" date="2014" name="Nature">
        <title>An environmental bacterial taxon with a large and distinct metabolic repertoire.</title>
        <authorList>
            <person name="Wilson M.C."/>
            <person name="Mori T."/>
            <person name="Ruckert C."/>
            <person name="Uria A.R."/>
            <person name="Helf M.J."/>
            <person name="Takada K."/>
            <person name="Gernert C."/>
            <person name="Steffens U.A."/>
            <person name="Heycke N."/>
            <person name="Schmitt S."/>
            <person name="Rinke C."/>
            <person name="Helfrich E.J."/>
            <person name="Brachmann A.O."/>
            <person name="Gurgui C."/>
            <person name="Wakimoto T."/>
            <person name="Kracht M."/>
            <person name="Crusemann M."/>
            <person name="Hentschel U."/>
            <person name="Abe I."/>
            <person name="Matsunaga S."/>
            <person name="Kalinowski J."/>
            <person name="Takeyama H."/>
            <person name="Piel J."/>
        </authorList>
    </citation>
    <scope>NUCLEOTIDE SEQUENCE [LARGE SCALE GENOMIC DNA]</scope>
    <source>
        <strain evidence="2">TSY2</strain>
    </source>
</reference>
<dbReference type="Proteomes" id="UP000019140">
    <property type="component" value="Unassembled WGS sequence"/>
</dbReference>
<comment type="caution">
    <text evidence="1">The sequence shown here is derived from an EMBL/GenBank/DDBJ whole genome shotgun (WGS) entry which is preliminary data.</text>
</comment>
<evidence type="ECO:0008006" key="3">
    <source>
        <dbReference type="Google" id="ProtNLM"/>
    </source>
</evidence>
<evidence type="ECO:0000313" key="1">
    <source>
        <dbReference type="EMBL" id="ETW98685.1"/>
    </source>
</evidence>